<accession>A0A841BWL9</accession>
<keyword evidence="2" id="KW-1185">Reference proteome</keyword>
<dbReference type="EMBL" id="JACHMN010000002">
    <property type="protein sequence ID" value="MBB5871906.1"/>
    <property type="molecule type" value="Genomic_DNA"/>
</dbReference>
<evidence type="ECO:0000313" key="2">
    <source>
        <dbReference type="Proteomes" id="UP000587527"/>
    </source>
</evidence>
<sequence>MSAFEQHIKNLVTELSPAAREVTKFVIEAEHRRRFAEDRSELREEFAHQALSATKPTGSDQ</sequence>
<gene>
    <name evidence="1" type="ORF">F4553_005285</name>
</gene>
<comment type="caution">
    <text evidence="1">The sequence shown here is derived from an EMBL/GenBank/DDBJ whole genome shotgun (WGS) entry which is preliminary data.</text>
</comment>
<evidence type="ECO:0000313" key="1">
    <source>
        <dbReference type="EMBL" id="MBB5871906.1"/>
    </source>
</evidence>
<name>A0A841BWL9_9ACTN</name>
<organism evidence="1 2">
    <name type="scientific">Allocatelliglobosispora scoriae</name>
    <dbReference type="NCBI Taxonomy" id="643052"/>
    <lineage>
        <taxon>Bacteria</taxon>
        <taxon>Bacillati</taxon>
        <taxon>Actinomycetota</taxon>
        <taxon>Actinomycetes</taxon>
        <taxon>Micromonosporales</taxon>
        <taxon>Micromonosporaceae</taxon>
        <taxon>Allocatelliglobosispora</taxon>
    </lineage>
</organism>
<dbReference type="Proteomes" id="UP000587527">
    <property type="component" value="Unassembled WGS sequence"/>
</dbReference>
<dbReference type="RefSeq" id="WP_184840272.1">
    <property type="nucleotide sequence ID" value="NZ_JACHMN010000002.1"/>
</dbReference>
<protein>
    <submittedName>
        <fullName evidence="1">Uncharacterized protein</fullName>
    </submittedName>
</protein>
<dbReference type="AlphaFoldDB" id="A0A841BWL9"/>
<proteinExistence type="predicted"/>
<reference evidence="1 2" key="1">
    <citation type="submission" date="2020-08" db="EMBL/GenBank/DDBJ databases">
        <title>Sequencing the genomes of 1000 actinobacteria strains.</title>
        <authorList>
            <person name="Klenk H.-P."/>
        </authorList>
    </citation>
    <scope>NUCLEOTIDE SEQUENCE [LARGE SCALE GENOMIC DNA]</scope>
    <source>
        <strain evidence="1 2">DSM 45362</strain>
    </source>
</reference>